<dbReference type="Proteomes" id="UP001405405">
    <property type="component" value="Unassembled WGS sequence"/>
</dbReference>
<proteinExistence type="predicted"/>
<dbReference type="RefSeq" id="WP_346789090.1">
    <property type="nucleotide sequence ID" value="NZ_JAYFSJ010000009.1"/>
</dbReference>
<sequence length="427" mass="46744">MDLLTPYLERLAADGNFSGVILAAEGDRQWLRSYGWADAASGRAMANDTPLRIGSLSKSFTAALVLRLVDDGLLALDQPLQPLQPLLPQFKLPDALTASHLLRHRSGLGNHTALPDYWPTRMQQYWTPDQLINDILAHPPLFAPGEGCAYSNTAYALLARLLEILRGKPFAVLLRQMLASAGLSGILDEVEAPATDGARGYWLATEWQEAPPLDMSNGFGAFSLSANAPGLLRWWQTLRDGDLLSPHSREWMFATENGEDGFAAGWYREHAPDGPVFSHLGDINGFVSVLLAQPAKNRCVIALSNLAQTDAWALAETVCQLLDGNPVDTGPAATGFATLPDWLDGRYLADDGDEILIQNGVATLTRRYGARCDCAVIASRSEPEHCEARLERLPERLIFSHQAAGTRLTHISGLKRHEYRKISNSSR</sequence>
<evidence type="ECO:0000313" key="2">
    <source>
        <dbReference type="EMBL" id="MEN7431848.1"/>
    </source>
</evidence>
<keyword evidence="2" id="KW-0378">Hydrolase</keyword>
<dbReference type="EC" id="3.1.1.103" evidence="2"/>
<dbReference type="SUPFAM" id="SSF56601">
    <property type="entry name" value="beta-lactamase/transpeptidase-like"/>
    <property type="match status" value="1"/>
</dbReference>
<dbReference type="Pfam" id="PF00144">
    <property type="entry name" value="Beta-lactamase"/>
    <property type="match status" value="1"/>
</dbReference>
<keyword evidence="3" id="KW-1185">Reference proteome</keyword>
<dbReference type="EMBL" id="JAYFSJ010000009">
    <property type="protein sequence ID" value="MEN7431848.1"/>
    <property type="molecule type" value="Genomic_DNA"/>
</dbReference>
<dbReference type="GO" id="GO:0016787">
    <property type="term" value="F:hydrolase activity"/>
    <property type="evidence" value="ECO:0007669"/>
    <property type="project" value="UniProtKB-KW"/>
</dbReference>
<organism evidence="2 3">
    <name type="scientific">Chromobacterium indicum</name>
    <dbReference type="NCBI Taxonomy" id="3110228"/>
    <lineage>
        <taxon>Bacteria</taxon>
        <taxon>Pseudomonadati</taxon>
        <taxon>Pseudomonadota</taxon>
        <taxon>Betaproteobacteria</taxon>
        <taxon>Neisseriales</taxon>
        <taxon>Chromobacteriaceae</taxon>
        <taxon>Chromobacterium</taxon>
    </lineage>
</organism>
<accession>A0ABV0CLY5</accession>
<dbReference type="Gene3D" id="3.40.710.10">
    <property type="entry name" value="DD-peptidase/beta-lactamase superfamily"/>
    <property type="match status" value="1"/>
</dbReference>
<dbReference type="PANTHER" id="PTHR46825:SF9">
    <property type="entry name" value="BETA-LACTAMASE-RELATED DOMAIN-CONTAINING PROTEIN"/>
    <property type="match status" value="1"/>
</dbReference>
<name>A0ABV0CLY5_9NEIS</name>
<reference evidence="2 3" key="1">
    <citation type="submission" date="2023-12" db="EMBL/GenBank/DDBJ databases">
        <title>Chromobacterium sp. strain TRC.1.1.SA producing antimicrobial pigment.</title>
        <authorList>
            <person name="Verma N."/>
            <person name="Choksket S."/>
            <person name="Pinnaka A.K."/>
            <person name="Korpole S."/>
        </authorList>
    </citation>
    <scope>NUCLEOTIDE SEQUENCE [LARGE SCALE GENOMIC DNA]</scope>
    <source>
        <strain evidence="2 3">TRC1.1.SA</strain>
    </source>
</reference>
<gene>
    <name evidence="2" type="ORF">VA599_13895</name>
</gene>
<protein>
    <submittedName>
        <fullName evidence="2">Serine hydrolase domain-containing protein</fullName>
        <ecNumber evidence="2">3.1.1.103</ecNumber>
    </submittedName>
</protein>
<evidence type="ECO:0000259" key="1">
    <source>
        <dbReference type="Pfam" id="PF00144"/>
    </source>
</evidence>
<feature type="domain" description="Beta-lactamase-related" evidence="1">
    <location>
        <begin position="9"/>
        <end position="309"/>
    </location>
</feature>
<dbReference type="InterPro" id="IPR050491">
    <property type="entry name" value="AmpC-like"/>
</dbReference>
<dbReference type="PANTHER" id="PTHR46825">
    <property type="entry name" value="D-ALANYL-D-ALANINE-CARBOXYPEPTIDASE/ENDOPEPTIDASE AMPH"/>
    <property type="match status" value="1"/>
</dbReference>
<dbReference type="InterPro" id="IPR001466">
    <property type="entry name" value="Beta-lactam-related"/>
</dbReference>
<evidence type="ECO:0000313" key="3">
    <source>
        <dbReference type="Proteomes" id="UP001405405"/>
    </source>
</evidence>
<dbReference type="InterPro" id="IPR012338">
    <property type="entry name" value="Beta-lactam/transpept-like"/>
</dbReference>
<comment type="caution">
    <text evidence="2">The sequence shown here is derived from an EMBL/GenBank/DDBJ whole genome shotgun (WGS) entry which is preliminary data.</text>
</comment>